<protein>
    <submittedName>
        <fullName evidence="2">Uncharacterized protein</fullName>
    </submittedName>
</protein>
<keyword evidence="1" id="KW-0472">Membrane</keyword>
<gene>
    <name evidence="2" type="ordered locus">Rcas_1023</name>
</gene>
<dbReference type="OrthoDB" id="164112at2"/>
<evidence type="ECO:0000313" key="3">
    <source>
        <dbReference type="Proteomes" id="UP000000263"/>
    </source>
</evidence>
<keyword evidence="1" id="KW-0812">Transmembrane</keyword>
<evidence type="ECO:0000256" key="1">
    <source>
        <dbReference type="SAM" id="Phobius"/>
    </source>
</evidence>
<dbReference type="Proteomes" id="UP000000263">
    <property type="component" value="Chromosome"/>
</dbReference>
<dbReference type="EMBL" id="CP000804">
    <property type="protein sequence ID" value="ABU57127.1"/>
    <property type="molecule type" value="Genomic_DNA"/>
</dbReference>
<dbReference type="RefSeq" id="WP_012119557.1">
    <property type="nucleotide sequence ID" value="NC_009767.1"/>
</dbReference>
<keyword evidence="1" id="KW-1133">Transmembrane helix</keyword>
<dbReference type="KEGG" id="rca:Rcas_1023"/>
<sequence>MKPRDSQGNDADELPIYLSIIGLAALLCFAFMMTGSFWMTTVVLVLGCLHLARYFPAVDEIVQNDIALRWLRHLTPLIIFGIFVFQVMVQQSMW</sequence>
<keyword evidence="3" id="KW-1185">Reference proteome</keyword>
<accession>A7NI27</accession>
<feature type="transmembrane region" description="Helical" evidence="1">
    <location>
        <begin position="16"/>
        <end position="49"/>
    </location>
</feature>
<dbReference type="AlphaFoldDB" id="A7NI27"/>
<proteinExistence type="predicted"/>
<name>A7NI27_ROSCS</name>
<feature type="transmembrane region" description="Helical" evidence="1">
    <location>
        <begin position="70"/>
        <end position="89"/>
    </location>
</feature>
<dbReference type="eggNOG" id="ENOG5032JB4">
    <property type="taxonomic scope" value="Bacteria"/>
</dbReference>
<organism evidence="2 3">
    <name type="scientific">Roseiflexus castenholzii (strain DSM 13941 / HLO8)</name>
    <dbReference type="NCBI Taxonomy" id="383372"/>
    <lineage>
        <taxon>Bacteria</taxon>
        <taxon>Bacillati</taxon>
        <taxon>Chloroflexota</taxon>
        <taxon>Chloroflexia</taxon>
        <taxon>Chloroflexales</taxon>
        <taxon>Roseiflexineae</taxon>
        <taxon>Roseiflexaceae</taxon>
        <taxon>Roseiflexus</taxon>
    </lineage>
</organism>
<evidence type="ECO:0000313" key="2">
    <source>
        <dbReference type="EMBL" id="ABU57127.1"/>
    </source>
</evidence>
<dbReference type="HOGENOM" id="CLU_2397740_0_0_0"/>
<reference evidence="2 3" key="1">
    <citation type="submission" date="2007-08" db="EMBL/GenBank/DDBJ databases">
        <title>Complete sequence of Roseiflexus castenholzii DSM 13941.</title>
        <authorList>
            <consortium name="US DOE Joint Genome Institute"/>
            <person name="Copeland A."/>
            <person name="Lucas S."/>
            <person name="Lapidus A."/>
            <person name="Barry K."/>
            <person name="Glavina del Rio T."/>
            <person name="Dalin E."/>
            <person name="Tice H."/>
            <person name="Pitluck S."/>
            <person name="Thompson L.S."/>
            <person name="Brettin T."/>
            <person name="Bruce D."/>
            <person name="Detter J.C."/>
            <person name="Han C."/>
            <person name="Tapia R."/>
            <person name="Schmutz J."/>
            <person name="Larimer F."/>
            <person name="Land M."/>
            <person name="Hauser L."/>
            <person name="Kyrpides N."/>
            <person name="Mikhailova N."/>
            <person name="Bryant D.A."/>
            <person name="Hanada S."/>
            <person name="Tsukatani Y."/>
            <person name="Richardson P."/>
        </authorList>
    </citation>
    <scope>NUCLEOTIDE SEQUENCE [LARGE SCALE GENOMIC DNA]</scope>
    <source>
        <strain evidence="3">DSM 13941 / HLO8</strain>
    </source>
</reference>